<accession>A0A6J7DFN2</accession>
<sequence length="220" mass="24779">MITVVYFWRIPKSAAGFAFLHMALDRRKLRKTKGVTFAKMLGTGKGETFTPRDASLERWGFLICIDEKLVEELDESTLVTGWRKRSRSEFRVLLDPIASHGKWSGAEPFSFSPSSTKDGNVVAITRARIKWMQNFRFWKTVPAVTKSLHQSAGLITAFGIGEAPIGLQGTFSLWESAAAMRDFAYKSAPHTAAIDATSRYKWYAEELFARFAVREVRGSL</sequence>
<evidence type="ECO:0000313" key="8">
    <source>
        <dbReference type="EMBL" id="CAB4986556.1"/>
    </source>
</evidence>
<dbReference type="EMBL" id="CAFBLD010000005">
    <property type="protein sequence ID" value="CAB4868440.1"/>
    <property type="molecule type" value="Genomic_DNA"/>
</dbReference>
<evidence type="ECO:0000313" key="5">
    <source>
        <dbReference type="EMBL" id="CAB4833551.1"/>
    </source>
</evidence>
<protein>
    <submittedName>
        <fullName evidence="6">Unannotated protein</fullName>
    </submittedName>
</protein>
<dbReference type="EMBL" id="CAEZZW010000002">
    <property type="protein sequence ID" value="CAB4776616.1"/>
    <property type="molecule type" value="Genomic_DNA"/>
</dbReference>
<dbReference type="EMBL" id="CAFBOC010000026">
    <property type="protein sequence ID" value="CAB4986556.1"/>
    <property type="molecule type" value="Genomic_DNA"/>
</dbReference>
<evidence type="ECO:0000313" key="2">
    <source>
        <dbReference type="EMBL" id="CAB4686468.1"/>
    </source>
</evidence>
<dbReference type="EMBL" id="CAFABH010000045">
    <property type="protein sequence ID" value="CAB4833551.1"/>
    <property type="molecule type" value="Genomic_DNA"/>
</dbReference>
<evidence type="ECO:0000313" key="7">
    <source>
        <dbReference type="EMBL" id="CAB4938691.1"/>
    </source>
</evidence>
<evidence type="ECO:0000313" key="4">
    <source>
        <dbReference type="EMBL" id="CAB4776616.1"/>
    </source>
</evidence>
<dbReference type="EMBL" id="CAEZYM010000002">
    <property type="protein sequence ID" value="CAB4718094.1"/>
    <property type="molecule type" value="Genomic_DNA"/>
</dbReference>
<gene>
    <name evidence="2" type="ORF">UFOPK2510_00374</name>
    <name evidence="3" type="ORF">UFOPK2718_00259</name>
    <name evidence="4" type="ORF">UFOPK2936_00564</name>
    <name evidence="5" type="ORF">UFOPK3174_01495</name>
    <name evidence="6" type="ORF">UFOPK3328_00908</name>
    <name evidence="7" type="ORF">UFOPK3779_00369</name>
    <name evidence="8" type="ORF">UFOPK3913_01511</name>
    <name evidence="1" type="ORF">UFOPK4107_00106</name>
</gene>
<dbReference type="AlphaFoldDB" id="A0A6J7DFN2"/>
<dbReference type="InterPro" id="IPR049574">
    <property type="entry name" value="CrtA-like"/>
</dbReference>
<organism evidence="6">
    <name type="scientific">freshwater metagenome</name>
    <dbReference type="NCBI Taxonomy" id="449393"/>
    <lineage>
        <taxon>unclassified sequences</taxon>
        <taxon>metagenomes</taxon>
        <taxon>ecological metagenomes</taxon>
    </lineage>
</organism>
<proteinExistence type="predicted"/>
<evidence type="ECO:0000313" key="3">
    <source>
        <dbReference type="EMBL" id="CAB4718094.1"/>
    </source>
</evidence>
<evidence type="ECO:0000313" key="6">
    <source>
        <dbReference type="EMBL" id="CAB4868440.1"/>
    </source>
</evidence>
<dbReference type="CDD" id="cd21650">
    <property type="entry name" value="CrtA-like"/>
    <property type="match status" value="1"/>
</dbReference>
<dbReference type="EMBL" id="CAESAE010000001">
    <property type="protein sequence ID" value="CAB4330201.1"/>
    <property type="molecule type" value="Genomic_DNA"/>
</dbReference>
<dbReference type="EMBL" id="CAEZXO010000002">
    <property type="protein sequence ID" value="CAB4686468.1"/>
    <property type="molecule type" value="Genomic_DNA"/>
</dbReference>
<dbReference type="EMBL" id="CAFBNH010000002">
    <property type="protein sequence ID" value="CAB4938691.1"/>
    <property type="molecule type" value="Genomic_DNA"/>
</dbReference>
<reference evidence="6" key="1">
    <citation type="submission" date="2020-05" db="EMBL/GenBank/DDBJ databases">
        <authorList>
            <person name="Chiriac C."/>
            <person name="Salcher M."/>
            <person name="Ghai R."/>
            <person name="Kavagutti S V."/>
        </authorList>
    </citation>
    <scope>NUCLEOTIDE SEQUENCE</scope>
</reference>
<evidence type="ECO:0000313" key="1">
    <source>
        <dbReference type="EMBL" id="CAB4330201.1"/>
    </source>
</evidence>
<name>A0A6J7DFN2_9ZZZZ</name>